<keyword evidence="2" id="KW-1185">Reference proteome</keyword>
<reference evidence="1 2" key="1">
    <citation type="submission" date="2020-09" db="EMBL/GenBank/DDBJ databases">
        <title>Dyella sp. 7MK23 isolated from forest soil.</title>
        <authorList>
            <person name="Fu J."/>
        </authorList>
    </citation>
    <scope>NUCLEOTIDE SEQUENCE [LARGE SCALE GENOMIC DNA]</scope>
    <source>
        <strain evidence="1 2">7MK23</strain>
    </source>
</reference>
<name>A0ABR9G9K2_9GAMM</name>
<dbReference type="Pfam" id="PF11747">
    <property type="entry name" value="RebB"/>
    <property type="match status" value="1"/>
</dbReference>
<organism evidence="1 2">
    <name type="scientific">Dyella acidiphila</name>
    <dbReference type="NCBI Taxonomy" id="2775866"/>
    <lineage>
        <taxon>Bacteria</taxon>
        <taxon>Pseudomonadati</taxon>
        <taxon>Pseudomonadota</taxon>
        <taxon>Gammaproteobacteria</taxon>
        <taxon>Lysobacterales</taxon>
        <taxon>Rhodanobacteraceae</taxon>
        <taxon>Dyella</taxon>
    </lineage>
</organism>
<accession>A0ABR9G9K2</accession>
<evidence type="ECO:0000313" key="2">
    <source>
        <dbReference type="Proteomes" id="UP000651010"/>
    </source>
</evidence>
<gene>
    <name evidence="1" type="ORF">IGX34_10030</name>
</gene>
<sequence>MAFPTAVNDQITDAVTQSNVKVLGEAPAVALGQLYQSLAQASATAAQNAVTNQQNANQVALAVTTRCVQSLVRGSAGSVAAEQE</sequence>
<dbReference type="RefSeq" id="WP_192555584.1">
    <property type="nucleotide sequence ID" value="NZ_JACZZA010000005.1"/>
</dbReference>
<dbReference type="InterPro" id="IPR021070">
    <property type="entry name" value="Killing_trait_RebB"/>
</dbReference>
<comment type="caution">
    <text evidence="1">The sequence shown here is derived from an EMBL/GenBank/DDBJ whole genome shotgun (WGS) entry which is preliminary data.</text>
</comment>
<evidence type="ECO:0000313" key="1">
    <source>
        <dbReference type="EMBL" id="MBE1160727.1"/>
    </source>
</evidence>
<proteinExistence type="predicted"/>
<dbReference type="Proteomes" id="UP000651010">
    <property type="component" value="Unassembled WGS sequence"/>
</dbReference>
<dbReference type="EMBL" id="JACZZA010000005">
    <property type="protein sequence ID" value="MBE1160727.1"/>
    <property type="molecule type" value="Genomic_DNA"/>
</dbReference>
<protein>
    <submittedName>
        <fullName evidence="1">RebB family R body protein</fullName>
    </submittedName>
</protein>